<dbReference type="PROSITE" id="PS51194">
    <property type="entry name" value="HELICASE_CTER"/>
    <property type="match status" value="1"/>
</dbReference>
<dbReference type="GO" id="GO:0005524">
    <property type="term" value="F:ATP binding"/>
    <property type="evidence" value="ECO:0007669"/>
    <property type="project" value="UniProtKB-KW"/>
</dbReference>
<dbReference type="EMBL" id="ML211076">
    <property type="protein sequence ID" value="TFK89424.1"/>
    <property type="molecule type" value="Genomic_DNA"/>
</dbReference>
<name>A0A5C3PHZ1_9APHY</name>
<dbReference type="SMART" id="SM00487">
    <property type="entry name" value="DEXDc"/>
    <property type="match status" value="1"/>
</dbReference>
<dbReference type="InterPro" id="IPR038718">
    <property type="entry name" value="SNF2-like_sf"/>
</dbReference>
<dbReference type="InterPro" id="IPR027417">
    <property type="entry name" value="P-loop_NTPase"/>
</dbReference>
<evidence type="ECO:0000256" key="3">
    <source>
        <dbReference type="ARBA" id="ARBA00022840"/>
    </source>
</evidence>
<dbReference type="SMART" id="SM00490">
    <property type="entry name" value="HELICc"/>
    <property type="match status" value="1"/>
</dbReference>
<accession>A0A5C3PHZ1</accession>
<dbReference type="InterPro" id="IPR000330">
    <property type="entry name" value="SNF2_N"/>
</dbReference>
<dbReference type="GO" id="GO:0006281">
    <property type="term" value="P:DNA repair"/>
    <property type="evidence" value="ECO:0007669"/>
    <property type="project" value="TreeGrafter"/>
</dbReference>
<reference evidence="6 7" key="1">
    <citation type="journal article" date="2019" name="Nat. Ecol. Evol.">
        <title>Megaphylogeny resolves global patterns of mushroom evolution.</title>
        <authorList>
            <person name="Varga T."/>
            <person name="Krizsan K."/>
            <person name="Foldi C."/>
            <person name="Dima B."/>
            <person name="Sanchez-Garcia M."/>
            <person name="Sanchez-Ramirez S."/>
            <person name="Szollosi G.J."/>
            <person name="Szarkandi J.G."/>
            <person name="Papp V."/>
            <person name="Albert L."/>
            <person name="Andreopoulos W."/>
            <person name="Angelini C."/>
            <person name="Antonin V."/>
            <person name="Barry K.W."/>
            <person name="Bougher N.L."/>
            <person name="Buchanan P."/>
            <person name="Buyck B."/>
            <person name="Bense V."/>
            <person name="Catcheside P."/>
            <person name="Chovatia M."/>
            <person name="Cooper J."/>
            <person name="Damon W."/>
            <person name="Desjardin D."/>
            <person name="Finy P."/>
            <person name="Geml J."/>
            <person name="Haridas S."/>
            <person name="Hughes K."/>
            <person name="Justo A."/>
            <person name="Karasinski D."/>
            <person name="Kautmanova I."/>
            <person name="Kiss B."/>
            <person name="Kocsube S."/>
            <person name="Kotiranta H."/>
            <person name="LaButti K.M."/>
            <person name="Lechner B.E."/>
            <person name="Liimatainen K."/>
            <person name="Lipzen A."/>
            <person name="Lukacs Z."/>
            <person name="Mihaltcheva S."/>
            <person name="Morgado L.N."/>
            <person name="Niskanen T."/>
            <person name="Noordeloos M.E."/>
            <person name="Ohm R.A."/>
            <person name="Ortiz-Santana B."/>
            <person name="Ovrebo C."/>
            <person name="Racz N."/>
            <person name="Riley R."/>
            <person name="Savchenko A."/>
            <person name="Shiryaev A."/>
            <person name="Soop K."/>
            <person name="Spirin V."/>
            <person name="Szebenyi C."/>
            <person name="Tomsovsky M."/>
            <person name="Tulloss R.E."/>
            <person name="Uehling J."/>
            <person name="Grigoriev I.V."/>
            <person name="Vagvolgyi C."/>
            <person name="Papp T."/>
            <person name="Martin F.M."/>
            <person name="Miettinen O."/>
            <person name="Hibbett D.S."/>
            <person name="Nagy L.G."/>
        </authorList>
    </citation>
    <scope>NUCLEOTIDE SEQUENCE [LARGE SCALE GENOMIC DNA]</scope>
    <source>
        <strain evidence="6 7">HHB13444</strain>
    </source>
</reference>
<dbReference type="GO" id="GO:0016787">
    <property type="term" value="F:hydrolase activity"/>
    <property type="evidence" value="ECO:0007669"/>
    <property type="project" value="UniProtKB-KW"/>
</dbReference>
<sequence>MDGVFVLNKFLPAGTITLSYRGSSIVSDALQKADDGWTTFPHDASVVGVRDDRFDSDSETWESLRFLVRHRFLAATYLVDISEGICFVRVYIIPWDLSGSRGVLRNRDEDTVLKPGRRRLKALFLRIRQDRSLWEGSVASSSTPKHFWDSVVDNRSLLDIYNDLPSPSPDSLLQEIPGLQSELYEYQRRTVSTMAARETYRGSVEDPLYLPVHGIDGRTFYMQPATMEIVTECPRISSVPGGILCEELGTGKTIMMLSLILATLDQLPSPEEAFHEQRIPMTPLALRHFQTASAIDERAKLSKSSRVLRNSGLPSLVEIMLHYIRVVPGGIRAPLHEHQAELEQQNLWDPLRANVPFYIHTDPPRDSGYGGVRGAQANAPRVMFLTAATLVVVPDNLQIQWANEILKHCTDMLRVLFVRDKDELPDAPVLATDYDVILMSHSRFSKEAKKKATEEMSTSKPCQCKPLRGSRVPACKCSRRTNVSPLLQIRWKRLVVDEGHNAAEKRTDYAVFTKLLSIERRWIVTGTPTTNLLGLNFGSGSDLQYPDEEEEEASFDSDDRQRRWHRSEREDFRKLGTMFADFLLLMPFASDPKAFATLVRDPIFDPEGPWPGHLEVLRQVMSSVMVRHRIEDVERDVRLPFLQHETVLLDMDPYAVKTYNLIQATIAVNAVDSERRDQDYLFHPRNAGPLQELVANISHVMFWHVVDSNLDERLKNAERCLRHLEERSGSREDYALIRESILHIRSAIDDPVWVALQRHYHAFHRVKNLPPQVFDAWSMFDEQARTICTELLLPPMALFKLRDFIMAHPLRPLPGIIEMGHTVVEEERRWKELEELHTRLKKKGSKERRPKNEAANSLGSLKRATAEKKLEELRREYHAAAARLSSANTGDEGAPVQKDDASSQRKVASTLLRLSPVAGVRVGNSTSTKLDYILNEVLSYSAGEKFLIFSESAATLSFVAEALDLVRVKYLEFSGKLKREQRQAIITTFETSESYRVLLMELKHGARGLNVVSASRVIFCEPVWKADVESQAIKRVHRIGQSRNVRVKTLAIRGTSEEVMVARSKALKENKQEFTKDITEDRTIRDFIEHPTFLPIPTERLVNLDVPLFEFASQPSADTVSSDTNGQARPTPAAPRPQVRIVDVVDTPTPSLPLPRRSTVYVEIPTTERPRKKPRLVRFMDGQN</sequence>
<evidence type="ECO:0000256" key="4">
    <source>
        <dbReference type="SAM" id="MobiDB-lite"/>
    </source>
</evidence>
<feature type="region of interest" description="Disordered" evidence="4">
    <location>
        <begin position="884"/>
        <end position="903"/>
    </location>
</feature>
<protein>
    <recommendedName>
        <fullName evidence="5">Helicase C-terminal domain-containing protein</fullName>
    </recommendedName>
</protein>
<dbReference type="Pfam" id="PF00176">
    <property type="entry name" value="SNF2-rel_dom"/>
    <property type="match status" value="1"/>
</dbReference>
<keyword evidence="7" id="KW-1185">Reference proteome</keyword>
<evidence type="ECO:0000313" key="7">
    <source>
        <dbReference type="Proteomes" id="UP000308197"/>
    </source>
</evidence>
<dbReference type="InterPro" id="IPR014001">
    <property type="entry name" value="Helicase_ATP-bd"/>
</dbReference>
<keyword evidence="3" id="KW-0067">ATP-binding</keyword>
<feature type="region of interest" description="Disordered" evidence="4">
    <location>
        <begin position="840"/>
        <end position="861"/>
    </location>
</feature>
<dbReference type="PANTHER" id="PTHR45626">
    <property type="entry name" value="TRANSCRIPTION TERMINATION FACTOR 2-RELATED"/>
    <property type="match status" value="1"/>
</dbReference>
<dbReference type="CDD" id="cd18793">
    <property type="entry name" value="SF2_C_SNF"/>
    <property type="match status" value="1"/>
</dbReference>
<evidence type="ECO:0000256" key="2">
    <source>
        <dbReference type="ARBA" id="ARBA00022801"/>
    </source>
</evidence>
<dbReference type="InterPro" id="IPR001650">
    <property type="entry name" value="Helicase_C-like"/>
</dbReference>
<dbReference type="GO" id="GO:0008094">
    <property type="term" value="F:ATP-dependent activity, acting on DNA"/>
    <property type="evidence" value="ECO:0007669"/>
    <property type="project" value="TreeGrafter"/>
</dbReference>
<feature type="region of interest" description="Disordered" evidence="4">
    <location>
        <begin position="1115"/>
        <end position="1138"/>
    </location>
</feature>
<dbReference type="Proteomes" id="UP000308197">
    <property type="component" value="Unassembled WGS sequence"/>
</dbReference>
<proteinExistence type="predicted"/>
<dbReference type="InterPro" id="IPR050628">
    <property type="entry name" value="SNF2_RAD54_helicase_TF"/>
</dbReference>
<keyword evidence="1" id="KW-0547">Nucleotide-binding</keyword>
<gene>
    <name evidence="6" type="ORF">K466DRAFT_518928</name>
</gene>
<dbReference type="PANTHER" id="PTHR45626:SF51">
    <property type="entry name" value="SNF2-RELATED DOMAIN-CONTAINING PROTEIN"/>
    <property type="match status" value="1"/>
</dbReference>
<keyword evidence="2" id="KW-0378">Hydrolase</keyword>
<dbReference type="Gene3D" id="3.40.50.300">
    <property type="entry name" value="P-loop containing nucleotide triphosphate hydrolases"/>
    <property type="match status" value="1"/>
</dbReference>
<dbReference type="InterPro" id="IPR049730">
    <property type="entry name" value="SNF2/RAD54-like_C"/>
</dbReference>
<dbReference type="Pfam" id="PF00271">
    <property type="entry name" value="Helicase_C"/>
    <property type="match status" value="1"/>
</dbReference>
<dbReference type="InParanoid" id="A0A5C3PHZ1"/>
<dbReference type="Gene3D" id="3.40.50.10810">
    <property type="entry name" value="Tandem AAA-ATPase domain"/>
    <property type="match status" value="1"/>
</dbReference>
<dbReference type="STRING" id="1314778.A0A5C3PHZ1"/>
<evidence type="ECO:0000256" key="1">
    <source>
        <dbReference type="ARBA" id="ARBA00022741"/>
    </source>
</evidence>
<dbReference type="GO" id="GO:0005634">
    <property type="term" value="C:nucleus"/>
    <property type="evidence" value="ECO:0007669"/>
    <property type="project" value="TreeGrafter"/>
</dbReference>
<evidence type="ECO:0000313" key="6">
    <source>
        <dbReference type="EMBL" id="TFK89424.1"/>
    </source>
</evidence>
<dbReference type="AlphaFoldDB" id="A0A5C3PHZ1"/>
<evidence type="ECO:0000259" key="5">
    <source>
        <dbReference type="PROSITE" id="PS51194"/>
    </source>
</evidence>
<organism evidence="6 7">
    <name type="scientific">Polyporus arcularius HHB13444</name>
    <dbReference type="NCBI Taxonomy" id="1314778"/>
    <lineage>
        <taxon>Eukaryota</taxon>
        <taxon>Fungi</taxon>
        <taxon>Dikarya</taxon>
        <taxon>Basidiomycota</taxon>
        <taxon>Agaricomycotina</taxon>
        <taxon>Agaricomycetes</taxon>
        <taxon>Polyporales</taxon>
        <taxon>Polyporaceae</taxon>
        <taxon>Polyporus</taxon>
    </lineage>
</organism>
<feature type="compositionally biased region" description="Polar residues" evidence="4">
    <location>
        <begin position="1115"/>
        <end position="1127"/>
    </location>
</feature>
<dbReference type="SUPFAM" id="SSF52540">
    <property type="entry name" value="P-loop containing nucleoside triphosphate hydrolases"/>
    <property type="match status" value="2"/>
</dbReference>
<feature type="domain" description="Helicase C-terminal" evidence="5">
    <location>
        <begin position="929"/>
        <end position="1092"/>
    </location>
</feature>
<feature type="compositionally biased region" description="Basic residues" evidence="4">
    <location>
        <begin position="840"/>
        <end position="849"/>
    </location>
</feature>